<feature type="domain" description="N-acetyltransferase" evidence="4">
    <location>
        <begin position="3"/>
        <end position="148"/>
    </location>
</feature>
<dbReference type="Pfam" id="PF13508">
    <property type="entry name" value="Acetyltransf_7"/>
    <property type="match status" value="1"/>
</dbReference>
<feature type="compositionally biased region" description="Basic and acidic residues" evidence="3">
    <location>
        <begin position="144"/>
        <end position="157"/>
    </location>
</feature>
<protein>
    <submittedName>
        <fullName evidence="5">GNAT family N-acetyltransferase</fullName>
    </submittedName>
</protein>
<dbReference type="CDD" id="cd04301">
    <property type="entry name" value="NAT_SF"/>
    <property type="match status" value="1"/>
</dbReference>
<dbReference type="Proteomes" id="UP001193035">
    <property type="component" value="Unassembled WGS sequence"/>
</dbReference>
<dbReference type="InterPro" id="IPR016181">
    <property type="entry name" value="Acyl_CoA_acyltransferase"/>
</dbReference>
<organism evidence="5 6">
    <name type="scientific">Ruegeria sediminis</name>
    <dbReference type="NCBI Taxonomy" id="2583820"/>
    <lineage>
        <taxon>Bacteria</taxon>
        <taxon>Pseudomonadati</taxon>
        <taxon>Pseudomonadota</taxon>
        <taxon>Alphaproteobacteria</taxon>
        <taxon>Rhodobacterales</taxon>
        <taxon>Roseobacteraceae</taxon>
        <taxon>Ruegeria</taxon>
    </lineage>
</organism>
<evidence type="ECO:0000256" key="2">
    <source>
        <dbReference type="ARBA" id="ARBA00023315"/>
    </source>
</evidence>
<dbReference type="PROSITE" id="PS51186">
    <property type="entry name" value="GNAT"/>
    <property type="match status" value="1"/>
</dbReference>
<proteinExistence type="predicted"/>
<evidence type="ECO:0000313" key="6">
    <source>
        <dbReference type="Proteomes" id="UP001193035"/>
    </source>
</evidence>
<sequence>MNPILRPARSTDAGTTGAILHGFSRENDWMPELHSLAEAIAFCGTMIDRGWVTVVEEQAQVLGFLARDGQEICALYLSGPARRQGVGRQLLDDAKEKRARLTLRTFEANTAARQFYERNGFVEAGRSDGARNDENLPDITYVWQKEDDGHDQRSGSD</sequence>
<dbReference type="InterPro" id="IPR050680">
    <property type="entry name" value="YpeA/RimI_acetyltransf"/>
</dbReference>
<dbReference type="PANTHER" id="PTHR43420:SF12">
    <property type="entry name" value="N-ACETYLTRANSFERASE DOMAIN-CONTAINING PROTEIN"/>
    <property type="match status" value="1"/>
</dbReference>
<evidence type="ECO:0000259" key="4">
    <source>
        <dbReference type="PROSITE" id="PS51186"/>
    </source>
</evidence>
<dbReference type="SUPFAM" id="SSF55729">
    <property type="entry name" value="Acyl-CoA N-acyltransferases (Nat)"/>
    <property type="match status" value="1"/>
</dbReference>
<evidence type="ECO:0000256" key="1">
    <source>
        <dbReference type="ARBA" id="ARBA00022679"/>
    </source>
</evidence>
<dbReference type="RefSeq" id="WP_138841498.1">
    <property type="nucleotide sequence ID" value="NZ_VCPD01000003.1"/>
</dbReference>
<dbReference type="InterPro" id="IPR000182">
    <property type="entry name" value="GNAT_dom"/>
</dbReference>
<feature type="region of interest" description="Disordered" evidence="3">
    <location>
        <begin position="126"/>
        <end position="157"/>
    </location>
</feature>
<comment type="caution">
    <text evidence="5">The sequence shown here is derived from an EMBL/GenBank/DDBJ whole genome shotgun (WGS) entry which is preliminary data.</text>
</comment>
<keyword evidence="2" id="KW-0012">Acyltransferase</keyword>
<gene>
    <name evidence="5" type="ORF">FGK63_09360</name>
</gene>
<dbReference type="PANTHER" id="PTHR43420">
    <property type="entry name" value="ACETYLTRANSFERASE"/>
    <property type="match status" value="1"/>
</dbReference>
<keyword evidence="6" id="KW-1185">Reference proteome</keyword>
<dbReference type="EMBL" id="VCPD01000003">
    <property type="protein sequence ID" value="TMV07666.1"/>
    <property type="molecule type" value="Genomic_DNA"/>
</dbReference>
<reference evidence="5 6" key="1">
    <citation type="submission" date="2019-05" db="EMBL/GenBank/DDBJ databases">
        <title>Ruegeria sp. nov., isolated from tidal flat.</title>
        <authorList>
            <person name="Kim W."/>
        </authorList>
    </citation>
    <scope>NUCLEOTIDE SEQUENCE [LARGE SCALE GENOMIC DNA]</scope>
    <source>
        <strain evidence="5 6">CAU 1488</strain>
    </source>
</reference>
<accession>A0ABY2WYG8</accession>
<dbReference type="Gene3D" id="3.40.630.30">
    <property type="match status" value="1"/>
</dbReference>
<evidence type="ECO:0000313" key="5">
    <source>
        <dbReference type="EMBL" id="TMV07666.1"/>
    </source>
</evidence>
<name>A0ABY2WYG8_9RHOB</name>
<evidence type="ECO:0000256" key="3">
    <source>
        <dbReference type="SAM" id="MobiDB-lite"/>
    </source>
</evidence>
<keyword evidence="1" id="KW-0808">Transferase</keyword>